<feature type="compositionally biased region" description="Basic and acidic residues" evidence="3">
    <location>
        <begin position="546"/>
        <end position="558"/>
    </location>
</feature>
<dbReference type="GO" id="GO:0043066">
    <property type="term" value="P:negative regulation of apoptotic process"/>
    <property type="evidence" value="ECO:0007669"/>
    <property type="project" value="TreeGrafter"/>
</dbReference>
<dbReference type="Proteomes" id="UP000092154">
    <property type="component" value="Unassembled WGS sequence"/>
</dbReference>
<evidence type="ECO:0008006" key="6">
    <source>
        <dbReference type="Google" id="ProtNLM"/>
    </source>
</evidence>
<keyword evidence="2" id="KW-0053">Apoptosis</keyword>
<organism evidence="4 5">
    <name type="scientific">Rhizopogon vinicolor AM-OR11-026</name>
    <dbReference type="NCBI Taxonomy" id="1314800"/>
    <lineage>
        <taxon>Eukaryota</taxon>
        <taxon>Fungi</taxon>
        <taxon>Dikarya</taxon>
        <taxon>Basidiomycota</taxon>
        <taxon>Agaricomycotina</taxon>
        <taxon>Agaricomycetes</taxon>
        <taxon>Agaricomycetidae</taxon>
        <taxon>Boletales</taxon>
        <taxon>Suillineae</taxon>
        <taxon>Rhizopogonaceae</taxon>
        <taxon>Rhizopogon</taxon>
    </lineage>
</organism>
<dbReference type="InterPro" id="IPR011989">
    <property type="entry name" value="ARM-like"/>
</dbReference>
<sequence length="609" mass="67627">MGDQEAQIRHLVENAERDKDRGGGLRRDALTKLIEIAHSSDAQLKCYAANHIRYFLNDFPDLEEDAINVVYDLCEDHDSQVRIEGYRAISSVSSVQHKWIKRNSDVLVQLLQSDEPEEVAVVKVALCDHLNMDPGVTLGVLCDQIIPPEDPVDEEERQIRDHLRSLVIAFLKDDAAEVIIRKHTKTPGTNAENVLVGQLLTAIRRLETHDVEVIIKDLLLMMTCYRPGSARGMDLLHVLIDKARSSLNVKSNDLGSIKTIGFYISLAHFVAIERRVASPVVLLRFYCTSLMGKPVLQRFSPVEQLVLVGRVVEALKACEDESRVRPQICRREEFSLLRRLVVDGASNLLEALNDPKSESLAMWDTLRSLLLACKNRKEQENWVVPFHLATSISKFQARAQQLGQGSNSDEIQVLIRQSLTEPSMSQAGTTATINGDSLPERPAHLPARPQTERPPLKRPDMTKPSHTSMGGTASNPRPATQTRDPGSMTPSKRSLSSGEAPHIKRAKTEITEERQLTPSLLSRMTKPVAGDTEKTLRRRGAAGKKHVLEDSSEPDKHPMGGYSIKGAAAHAERGEESGDPAPRSSSLLDRLHRSEGVDGGQRKRNRGKA</sequence>
<dbReference type="Pfam" id="PF05918">
    <property type="entry name" value="API5"/>
    <property type="match status" value="1"/>
</dbReference>
<proteinExistence type="inferred from homology"/>
<evidence type="ECO:0000256" key="2">
    <source>
        <dbReference type="ARBA" id="ARBA00022703"/>
    </source>
</evidence>
<protein>
    <recommendedName>
        <fullName evidence="6">ARM repeat-containing protein</fullName>
    </recommendedName>
</protein>
<feature type="compositionally biased region" description="Polar residues" evidence="3">
    <location>
        <begin position="419"/>
        <end position="435"/>
    </location>
</feature>
<dbReference type="PANTHER" id="PTHR12758">
    <property type="entry name" value="APOPTOSIS INHIBITOR 5-RELATED"/>
    <property type="match status" value="1"/>
</dbReference>
<dbReference type="AlphaFoldDB" id="A0A1B7N4F8"/>
<dbReference type="GO" id="GO:0006915">
    <property type="term" value="P:apoptotic process"/>
    <property type="evidence" value="ECO:0007669"/>
    <property type="project" value="UniProtKB-KW"/>
</dbReference>
<dbReference type="InParanoid" id="A0A1B7N4F8"/>
<dbReference type="PANTHER" id="PTHR12758:SF19">
    <property type="entry name" value="APOPTOSIS INHIBITOR 5"/>
    <property type="match status" value="1"/>
</dbReference>
<gene>
    <name evidence="4" type="ORF">K503DRAFT_738896</name>
</gene>
<dbReference type="STRING" id="1314800.A0A1B7N4F8"/>
<feature type="compositionally biased region" description="Polar residues" evidence="3">
    <location>
        <begin position="464"/>
        <end position="497"/>
    </location>
</feature>
<reference evidence="4 5" key="1">
    <citation type="submission" date="2016-06" db="EMBL/GenBank/DDBJ databases">
        <title>Comparative genomics of the ectomycorrhizal sister species Rhizopogon vinicolor and Rhizopogon vesiculosus (Basidiomycota: Boletales) reveals a divergence of the mating type B locus.</title>
        <authorList>
            <consortium name="DOE Joint Genome Institute"/>
            <person name="Mujic A.B."/>
            <person name="Kuo A."/>
            <person name="Tritt A."/>
            <person name="Lipzen A."/>
            <person name="Chen C."/>
            <person name="Johnson J."/>
            <person name="Sharma A."/>
            <person name="Barry K."/>
            <person name="Grigoriev I.V."/>
            <person name="Spatafora J.W."/>
        </authorList>
    </citation>
    <scope>NUCLEOTIDE SEQUENCE [LARGE SCALE GENOMIC DNA]</scope>
    <source>
        <strain evidence="4 5">AM-OR11-026</strain>
    </source>
</reference>
<evidence type="ECO:0000256" key="1">
    <source>
        <dbReference type="ARBA" id="ARBA00009515"/>
    </source>
</evidence>
<evidence type="ECO:0000313" key="5">
    <source>
        <dbReference type="Proteomes" id="UP000092154"/>
    </source>
</evidence>
<dbReference type="Gene3D" id="1.25.10.10">
    <property type="entry name" value="Leucine-rich Repeat Variant"/>
    <property type="match status" value="1"/>
</dbReference>
<dbReference type="InterPro" id="IPR008383">
    <property type="entry name" value="API5"/>
</dbReference>
<feature type="compositionally biased region" description="Basic and acidic residues" evidence="3">
    <location>
        <begin position="450"/>
        <end position="463"/>
    </location>
</feature>
<evidence type="ECO:0000313" key="4">
    <source>
        <dbReference type="EMBL" id="OAX39738.1"/>
    </source>
</evidence>
<keyword evidence="5" id="KW-1185">Reference proteome</keyword>
<dbReference type="OrthoDB" id="19224at2759"/>
<dbReference type="InterPro" id="IPR016024">
    <property type="entry name" value="ARM-type_fold"/>
</dbReference>
<dbReference type="GO" id="GO:0005634">
    <property type="term" value="C:nucleus"/>
    <property type="evidence" value="ECO:0007669"/>
    <property type="project" value="TreeGrafter"/>
</dbReference>
<name>A0A1B7N4F8_9AGAM</name>
<feature type="region of interest" description="Disordered" evidence="3">
    <location>
        <begin position="419"/>
        <end position="609"/>
    </location>
</feature>
<feature type="compositionally biased region" description="Basic residues" evidence="3">
    <location>
        <begin position="536"/>
        <end position="545"/>
    </location>
</feature>
<feature type="compositionally biased region" description="Basic and acidic residues" evidence="3">
    <location>
        <begin position="506"/>
        <end position="515"/>
    </location>
</feature>
<comment type="similarity">
    <text evidence="1">Belongs to the API5 family.</text>
</comment>
<dbReference type="SUPFAM" id="SSF48371">
    <property type="entry name" value="ARM repeat"/>
    <property type="match status" value="1"/>
</dbReference>
<accession>A0A1B7N4F8</accession>
<evidence type="ECO:0000256" key="3">
    <source>
        <dbReference type="SAM" id="MobiDB-lite"/>
    </source>
</evidence>
<dbReference type="EMBL" id="KV448238">
    <property type="protein sequence ID" value="OAX39738.1"/>
    <property type="molecule type" value="Genomic_DNA"/>
</dbReference>
<dbReference type="GO" id="GO:0003723">
    <property type="term" value="F:RNA binding"/>
    <property type="evidence" value="ECO:0007669"/>
    <property type="project" value="TreeGrafter"/>
</dbReference>